<dbReference type="OrthoDB" id="176913at2157"/>
<dbReference type="EMBL" id="AEMG01000004">
    <property type="protein sequence ID" value="EFW93387.1"/>
    <property type="molecule type" value="Genomic_DNA"/>
</dbReference>
<dbReference type="eggNOG" id="ENOG502N5WG">
    <property type="taxonomic scope" value="Archaea"/>
</dbReference>
<gene>
    <name evidence="2" type="ORF">SAMN05444342_1578</name>
    <name evidence="1" type="ORF">ZOD2009_05967</name>
</gene>
<evidence type="ECO:0000313" key="3">
    <source>
        <dbReference type="Proteomes" id="UP000003751"/>
    </source>
</evidence>
<reference evidence="1 3" key="1">
    <citation type="journal article" date="2014" name="ISME J.">
        <title>Trehalose/2-sulfotrehalose biosynthesis and glycine-betaine uptake are widely spread mechanisms for osmoadaptation in the Halobacteriales.</title>
        <authorList>
            <person name="Youssef N.H."/>
            <person name="Savage-Ashlock K.N."/>
            <person name="McCully A.L."/>
            <person name="Luedtke B."/>
            <person name="Shaw E.I."/>
            <person name="Hoff W.D."/>
            <person name="Elshahed M.S."/>
        </authorList>
    </citation>
    <scope>NUCLEOTIDE SEQUENCE [LARGE SCALE GENOMIC DNA]</scope>
    <source>
        <strain evidence="1 3">DX253</strain>
    </source>
</reference>
<accession>E7QQX3</accession>
<protein>
    <submittedName>
        <fullName evidence="1">Uncharacterized protein</fullName>
    </submittedName>
</protein>
<dbReference type="Proteomes" id="UP000003751">
    <property type="component" value="Unassembled WGS sequence"/>
</dbReference>
<evidence type="ECO:0000313" key="2">
    <source>
        <dbReference type="EMBL" id="SHK53302.1"/>
    </source>
</evidence>
<evidence type="ECO:0000313" key="4">
    <source>
        <dbReference type="Proteomes" id="UP000184203"/>
    </source>
</evidence>
<name>E7QQX3_HALPU</name>
<sequence length="107" mass="11054">MKKAAASLVVGGIAATGTAAAAKENELIVTAPGNGSGQFDIEVPDSGVVYKDKELLDRDHLEVTSHGTAIAYGYVGSGQDRILFDGDPGDVNPIDVPADIETEIRSL</sequence>
<reference evidence="2" key="3">
    <citation type="submission" date="2016-11" db="EMBL/GenBank/DDBJ databases">
        <authorList>
            <person name="Jaros S."/>
            <person name="Januszkiewicz K."/>
            <person name="Wedrychowicz H."/>
        </authorList>
    </citation>
    <scope>NUCLEOTIDE SEQUENCE [LARGE SCALE GENOMIC DNA]</scope>
    <source>
        <strain evidence="2">DX253</strain>
    </source>
</reference>
<dbReference type="RefSeq" id="WP_007977936.1">
    <property type="nucleotide sequence ID" value="NZ_AEMG01000004.1"/>
</dbReference>
<dbReference type="Proteomes" id="UP000184203">
    <property type="component" value="Unassembled WGS sequence"/>
</dbReference>
<dbReference type="AlphaFoldDB" id="E7QQX3"/>
<dbReference type="PATRIC" id="fig|797209.4.peg.1188"/>
<evidence type="ECO:0000313" key="1">
    <source>
        <dbReference type="EMBL" id="EFW93387.1"/>
    </source>
</evidence>
<proteinExistence type="predicted"/>
<reference evidence="4" key="2">
    <citation type="submission" date="2016-11" db="EMBL/GenBank/DDBJ databases">
        <authorList>
            <person name="Varghese N."/>
            <person name="Submissions S."/>
        </authorList>
    </citation>
    <scope>NUCLEOTIDE SEQUENCE [LARGE SCALE GENOMIC DNA]</scope>
    <source>
        <strain evidence="4">DX253</strain>
    </source>
</reference>
<dbReference type="EMBL" id="FRAN01000002">
    <property type="protein sequence ID" value="SHK53302.1"/>
    <property type="molecule type" value="Genomic_DNA"/>
</dbReference>
<keyword evidence="4" id="KW-1185">Reference proteome</keyword>
<organism evidence="1 3">
    <name type="scientific">Haladaptatus paucihalophilus DX253</name>
    <dbReference type="NCBI Taxonomy" id="797209"/>
    <lineage>
        <taxon>Archaea</taxon>
        <taxon>Methanobacteriati</taxon>
        <taxon>Methanobacteriota</taxon>
        <taxon>Stenosarchaea group</taxon>
        <taxon>Halobacteria</taxon>
        <taxon>Halobacteriales</taxon>
        <taxon>Haladaptataceae</taxon>
        <taxon>Haladaptatus</taxon>
    </lineage>
</organism>